<dbReference type="RefSeq" id="WP_015931180.1">
    <property type="nucleotide sequence ID" value="NC_011894.1"/>
</dbReference>
<evidence type="ECO:0008006" key="3">
    <source>
        <dbReference type="Google" id="ProtNLM"/>
    </source>
</evidence>
<organism evidence="1 2">
    <name type="scientific">Methylobacterium nodulans (strain LMG 21967 / CNCM I-2342 / ORS 2060)</name>
    <dbReference type="NCBI Taxonomy" id="460265"/>
    <lineage>
        <taxon>Bacteria</taxon>
        <taxon>Pseudomonadati</taxon>
        <taxon>Pseudomonadota</taxon>
        <taxon>Alphaproteobacteria</taxon>
        <taxon>Hyphomicrobiales</taxon>
        <taxon>Methylobacteriaceae</taxon>
        <taxon>Methylobacterium</taxon>
    </lineage>
</organism>
<dbReference type="AlphaFoldDB" id="B8IEH3"/>
<accession>B8IEH3</accession>
<dbReference type="HOGENOM" id="CLU_1523438_0_0_5"/>
<reference evidence="1 2" key="1">
    <citation type="submission" date="2009-01" db="EMBL/GenBank/DDBJ databases">
        <title>Complete sequence of chromosome of Methylobacterium nodulans ORS 2060.</title>
        <authorList>
            <consortium name="US DOE Joint Genome Institute"/>
            <person name="Lucas S."/>
            <person name="Copeland A."/>
            <person name="Lapidus A."/>
            <person name="Glavina del Rio T."/>
            <person name="Dalin E."/>
            <person name="Tice H."/>
            <person name="Bruce D."/>
            <person name="Goodwin L."/>
            <person name="Pitluck S."/>
            <person name="Sims D."/>
            <person name="Brettin T."/>
            <person name="Detter J.C."/>
            <person name="Han C."/>
            <person name="Larimer F."/>
            <person name="Land M."/>
            <person name="Hauser L."/>
            <person name="Kyrpides N."/>
            <person name="Ivanova N."/>
            <person name="Marx C.J."/>
            <person name="Richardson P."/>
        </authorList>
    </citation>
    <scope>NUCLEOTIDE SEQUENCE [LARGE SCALE GENOMIC DNA]</scope>
    <source>
        <strain evidence="2">LMG 21967 / CNCM I-2342 / ORS 2060</strain>
    </source>
</reference>
<name>B8IEH3_METNO</name>
<keyword evidence="2" id="KW-1185">Reference proteome</keyword>
<protein>
    <recommendedName>
        <fullName evidence="3">Gluconate 2-dehydrogenase subunit 3 family protein</fullName>
    </recommendedName>
</protein>
<evidence type="ECO:0000313" key="1">
    <source>
        <dbReference type="EMBL" id="ACL59545.1"/>
    </source>
</evidence>
<dbReference type="KEGG" id="mno:Mnod_4679"/>
<dbReference type="InterPro" id="IPR027056">
    <property type="entry name" value="Gluconate_2DH_su3"/>
</dbReference>
<dbReference type="Proteomes" id="UP000008207">
    <property type="component" value="Chromosome"/>
</dbReference>
<dbReference type="Pfam" id="PF13618">
    <property type="entry name" value="Gluconate_2-dh3"/>
    <property type="match status" value="1"/>
</dbReference>
<dbReference type="STRING" id="460265.Mnod_4679"/>
<sequence length="176" mass="18971">MNRPAPVAPGPLSSRRRLLIGLWRLLLIGGVLLHERGAVAARRPREAHTARTIAAVIDRMLPADELPGGCALGIDRRILALADPELQRSLAAGVAWLDGRARRVNAPDFLALDEARQEAILRAARASTAEGAAAIAWRLREFALTAYYSHPTVMAAFAYAGPPQPGGFPDFEEAPR</sequence>
<evidence type="ECO:0000313" key="2">
    <source>
        <dbReference type="Proteomes" id="UP000008207"/>
    </source>
</evidence>
<proteinExistence type="predicted"/>
<dbReference type="EMBL" id="CP001349">
    <property type="protein sequence ID" value="ACL59545.1"/>
    <property type="molecule type" value="Genomic_DNA"/>
</dbReference>
<gene>
    <name evidence="1" type="ordered locus">Mnod_4679</name>
</gene>